<gene>
    <name evidence="13" type="primary">atpF</name>
    <name evidence="16" type="ORF">A2480_03990</name>
</gene>
<comment type="caution">
    <text evidence="16">The sequence shown here is derived from an EMBL/GenBank/DDBJ whole genome shotgun (WGS) entry which is preliminary data.</text>
</comment>
<dbReference type="PANTHER" id="PTHR33445">
    <property type="entry name" value="ATP SYNTHASE SUBUNIT B', CHLOROPLASTIC"/>
    <property type="match status" value="1"/>
</dbReference>
<keyword evidence="15" id="KW-0175">Coiled coil</keyword>
<comment type="similarity">
    <text evidence="1 13 14">Belongs to the ATPase B chain family.</text>
</comment>
<keyword evidence="3 13" id="KW-1003">Cell membrane</keyword>
<dbReference type="GO" id="GO:0012505">
    <property type="term" value="C:endomembrane system"/>
    <property type="evidence" value="ECO:0007669"/>
    <property type="project" value="UniProtKB-SubCell"/>
</dbReference>
<evidence type="ECO:0000256" key="15">
    <source>
        <dbReference type="SAM" id="Coils"/>
    </source>
</evidence>
<comment type="function">
    <text evidence="11 13">F(1)F(0) ATP synthase produces ATP from ADP in the presence of a proton or sodium gradient. F-type ATPases consist of two structural domains, F(1) containing the extramembraneous catalytic core and F(0) containing the membrane proton channel, linked together by a central stalk and a peripheral stalk. During catalysis, ATP synthesis in the catalytic domain of F(1) is coupled via a rotary mechanism of the central stalk subunits to proton translocation.</text>
</comment>
<dbReference type="Proteomes" id="UP000176988">
    <property type="component" value="Unassembled WGS sequence"/>
</dbReference>
<dbReference type="AlphaFoldDB" id="A0A1F7WE99"/>
<dbReference type="GO" id="GO:0046961">
    <property type="term" value="F:proton-transporting ATPase activity, rotational mechanism"/>
    <property type="evidence" value="ECO:0007669"/>
    <property type="project" value="TreeGrafter"/>
</dbReference>
<comment type="function">
    <text evidence="13">Component of the F(0) channel, it forms part of the peripheral stalk, linking F(1) to F(0).</text>
</comment>
<dbReference type="GO" id="GO:0045259">
    <property type="term" value="C:proton-transporting ATP synthase complex"/>
    <property type="evidence" value="ECO:0007669"/>
    <property type="project" value="UniProtKB-KW"/>
</dbReference>
<keyword evidence="2 13" id="KW-0813">Transport</keyword>
<organism evidence="16 17">
    <name type="scientific">Candidatus Uhrbacteria bacterium RIFOXYC2_FULL_47_19</name>
    <dbReference type="NCBI Taxonomy" id="1802424"/>
    <lineage>
        <taxon>Bacteria</taxon>
        <taxon>Candidatus Uhriibacteriota</taxon>
    </lineage>
</organism>
<evidence type="ECO:0000256" key="6">
    <source>
        <dbReference type="ARBA" id="ARBA00022781"/>
    </source>
</evidence>
<evidence type="ECO:0000256" key="7">
    <source>
        <dbReference type="ARBA" id="ARBA00022989"/>
    </source>
</evidence>
<proteinExistence type="inferred from homology"/>
<dbReference type="CDD" id="cd06503">
    <property type="entry name" value="ATP-synt_Fo_b"/>
    <property type="match status" value="1"/>
</dbReference>
<keyword evidence="10 13" id="KW-0066">ATP synthesis</keyword>
<accession>A0A1F7WE99</accession>
<dbReference type="InterPro" id="IPR002146">
    <property type="entry name" value="ATP_synth_b/b'su_bac/chlpt"/>
</dbReference>
<keyword evidence="9 13" id="KW-0472">Membrane</keyword>
<evidence type="ECO:0000256" key="9">
    <source>
        <dbReference type="ARBA" id="ARBA00023136"/>
    </source>
</evidence>
<evidence type="ECO:0000256" key="2">
    <source>
        <dbReference type="ARBA" id="ARBA00022448"/>
    </source>
</evidence>
<dbReference type="NCBIfam" id="TIGR01144">
    <property type="entry name" value="ATP_synt_b"/>
    <property type="match status" value="1"/>
</dbReference>
<keyword evidence="8 13" id="KW-0406">Ion transport</keyword>
<evidence type="ECO:0000256" key="4">
    <source>
        <dbReference type="ARBA" id="ARBA00022547"/>
    </source>
</evidence>
<evidence type="ECO:0000313" key="17">
    <source>
        <dbReference type="Proteomes" id="UP000176988"/>
    </source>
</evidence>
<feature type="transmembrane region" description="Helical" evidence="13">
    <location>
        <begin position="26"/>
        <end position="45"/>
    </location>
</feature>
<dbReference type="InterPro" id="IPR005864">
    <property type="entry name" value="ATP_synth_F0_bsu_bac"/>
</dbReference>
<keyword evidence="5 13" id="KW-0812">Transmembrane</keyword>
<evidence type="ECO:0000256" key="3">
    <source>
        <dbReference type="ARBA" id="ARBA00022475"/>
    </source>
</evidence>
<reference evidence="16 17" key="1">
    <citation type="journal article" date="2016" name="Nat. Commun.">
        <title>Thousands of microbial genomes shed light on interconnected biogeochemical processes in an aquifer system.</title>
        <authorList>
            <person name="Anantharaman K."/>
            <person name="Brown C.T."/>
            <person name="Hug L.A."/>
            <person name="Sharon I."/>
            <person name="Castelle C.J."/>
            <person name="Probst A.J."/>
            <person name="Thomas B.C."/>
            <person name="Singh A."/>
            <person name="Wilkins M.J."/>
            <person name="Karaoz U."/>
            <person name="Brodie E.L."/>
            <person name="Williams K.H."/>
            <person name="Hubbard S.S."/>
            <person name="Banfield J.F."/>
        </authorList>
    </citation>
    <scope>NUCLEOTIDE SEQUENCE [LARGE SCALE GENOMIC DNA]</scope>
</reference>
<evidence type="ECO:0000256" key="13">
    <source>
        <dbReference type="HAMAP-Rule" id="MF_01398"/>
    </source>
</evidence>
<feature type="coiled-coil region" evidence="15">
    <location>
        <begin position="66"/>
        <end position="149"/>
    </location>
</feature>
<evidence type="ECO:0000256" key="1">
    <source>
        <dbReference type="ARBA" id="ARBA00005513"/>
    </source>
</evidence>
<evidence type="ECO:0000256" key="12">
    <source>
        <dbReference type="ARBA" id="ARBA00037847"/>
    </source>
</evidence>
<evidence type="ECO:0000313" key="16">
    <source>
        <dbReference type="EMBL" id="OGM00385.1"/>
    </source>
</evidence>
<dbReference type="HAMAP" id="MF_01398">
    <property type="entry name" value="ATP_synth_b_bprime"/>
    <property type="match status" value="1"/>
</dbReference>
<sequence>MDPAEAQQVVEGVGVAATLGLNWKLFLAQLVNFGLVLIVVWRFVYRPLMKVMDERSGKIERGLKDAEESKALRELAETEKQKLIVEARRQAKEIMETTEADAKRRQEETAVKTRTEVERIVTDGKRRLRDEQETMLKEAKSEIASLVIAATEKILREKIDPKKDLELVESAIKSAEEQSV</sequence>
<dbReference type="PANTHER" id="PTHR33445:SF1">
    <property type="entry name" value="ATP SYNTHASE SUBUNIT B"/>
    <property type="match status" value="1"/>
</dbReference>
<keyword evidence="4 13" id="KW-0138">CF(0)</keyword>
<evidence type="ECO:0000256" key="14">
    <source>
        <dbReference type="RuleBase" id="RU003848"/>
    </source>
</evidence>
<dbReference type="STRING" id="1802424.A2480_03990"/>
<evidence type="ECO:0000256" key="8">
    <source>
        <dbReference type="ARBA" id="ARBA00023065"/>
    </source>
</evidence>
<dbReference type="Gene3D" id="6.10.250.1580">
    <property type="match status" value="1"/>
</dbReference>
<comment type="subcellular location">
    <subcellularLocation>
        <location evidence="13">Cell membrane</location>
        <topology evidence="13">Single-pass membrane protein</topology>
    </subcellularLocation>
    <subcellularLocation>
        <location evidence="12">Endomembrane system</location>
        <topology evidence="12">Single-pass membrane protein</topology>
    </subcellularLocation>
</comment>
<evidence type="ECO:0000256" key="10">
    <source>
        <dbReference type="ARBA" id="ARBA00023310"/>
    </source>
</evidence>
<dbReference type="EMBL" id="MGFG01000032">
    <property type="protein sequence ID" value="OGM00385.1"/>
    <property type="molecule type" value="Genomic_DNA"/>
</dbReference>
<comment type="subunit">
    <text evidence="13">F-type ATPases have 2 components, F(1) - the catalytic core - and F(0) - the membrane proton channel. F(1) has five subunits: alpha(3), beta(3), gamma(1), delta(1), epsilon(1). F(0) has three main subunits: a(1), b(2) and c(10-14). The alpha and beta chains form an alternating ring which encloses part of the gamma chain. F(1) is attached to F(0) by a central stalk formed by the gamma and epsilon chains, while a peripheral stalk is formed by the delta and b chains.</text>
</comment>
<dbReference type="GO" id="GO:0046933">
    <property type="term" value="F:proton-transporting ATP synthase activity, rotational mechanism"/>
    <property type="evidence" value="ECO:0007669"/>
    <property type="project" value="UniProtKB-UniRule"/>
</dbReference>
<keyword evidence="7 13" id="KW-1133">Transmembrane helix</keyword>
<dbReference type="GO" id="GO:0005886">
    <property type="term" value="C:plasma membrane"/>
    <property type="evidence" value="ECO:0007669"/>
    <property type="project" value="UniProtKB-SubCell"/>
</dbReference>
<protein>
    <recommendedName>
        <fullName evidence="13">ATP synthase subunit b</fullName>
    </recommendedName>
    <alternativeName>
        <fullName evidence="13">ATP synthase F(0) sector subunit b</fullName>
    </alternativeName>
    <alternativeName>
        <fullName evidence="13">ATPase subunit I</fullName>
    </alternativeName>
    <alternativeName>
        <fullName evidence="13">F-type ATPase subunit b</fullName>
        <shortName evidence="13">F-ATPase subunit b</shortName>
    </alternativeName>
</protein>
<keyword evidence="6 13" id="KW-0375">Hydrogen ion transport</keyword>
<dbReference type="InterPro" id="IPR050059">
    <property type="entry name" value="ATP_synthase_B_chain"/>
</dbReference>
<name>A0A1F7WE99_9BACT</name>
<evidence type="ECO:0000256" key="11">
    <source>
        <dbReference type="ARBA" id="ARBA00025198"/>
    </source>
</evidence>
<dbReference type="Pfam" id="PF00430">
    <property type="entry name" value="ATP-synt_B"/>
    <property type="match status" value="1"/>
</dbReference>
<evidence type="ECO:0000256" key="5">
    <source>
        <dbReference type="ARBA" id="ARBA00022692"/>
    </source>
</evidence>